<organism evidence="2 3">
    <name type="scientific">Alkalihalophilus pseudofirmus</name>
    <name type="common">Bacillus pseudofirmus</name>
    <dbReference type="NCBI Taxonomy" id="79885"/>
    <lineage>
        <taxon>Bacteria</taxon>
        <taxon>Bacillati</taxon>
        <taxon>Bacillota</taxon>
        <taxon>Bacilli</taxon>
        <taxon>Bacillales</taxon>
        <taxon>Bacillaceae</taxon>
        <taxon>Alkalihalophilus</taxon>
    </lineage>
</organism>
<keyword evidence="1" id="KW-0812">Transmembrane</keyword>
<proteinExistence type="predicted"/>
<evidence type="ECO:0000313" key="2">
    <source>
        <dbReference type="EMBL" id="MDV2888017.1"/>
    </source>
</evidence>
<sequence>MIEEMLHSSPGLYNFAIFFLFGVILLLVVLGFVTYSILAERKVMG</sequence>
<dbReference type="EMBL" id="JAWJAY010000815">
    <property type="protein sequence ID" value="MDV2888017.1"/>
    <property type="molecule type" value="Genomic_DNA"/>
</dbReference>
<accession>A0AAJ2U6C5</accession>
<gene>
    <name evidence="2" type="ORF">RYX45_22895</name>
</gene>
<comment type="caution">
    <text evidence="2">The sequence shown here is derived from an EMBL/GenBank/DDBJ whole genome shotgun (WGS) entry which is preliminary data.</text>
</comment>
<keyword evidence="1" id="KW-1133">Transmembrane helix</keyword>
<evidence type="ECO:0000256" key="1">
    <source>
        <dbReference type="SAM" id="Phobius"/>
    </source>
</evidence>
<dbReference type="EC" id="1.6.5.9" evidence="2"/>
<protein>
    <submittedName>
        <fullName evidence="2">NADH-quinone oxidoreductase subunit H</fullName>
        <ecNumber evidence="2">1.6.5.9</ecNumber>
    </submittedName>
</protein>
<feature type="transmembrane region" description="Helical" evidence="1">
    <location>
        <begin position="12"/>
        <end position="38"/>
    </location>
</feature>
<feature type="non-terminal residue" evidence="2">
    <location>
        <position position="45"/>
    </location>
</feature>
<evidence type="ECO:0000313" key="3">
    <source>
        <dbReference type="Proteomes" id="UP001285636"/>
    </source>
</evidence>
<name>A0AAJ2U6C5_ALKPS</name>
<dbReference type="GO" id="GO:0050136">
    <property type="term" value="F:NADH dehydrogenase (quinone) (non-electrogenic) activity"/>
    <property type="evidence" value="ECO:0007669"/>
    <property type="project" value="UniProtKB-EC"/>
</dbReference>
<keyword evidence="1" id="KW-0472">Membrane</keyword>
<keyword evidence="2" id="KW-0560">Oxidoreductase</keyword>
<reference evidence="2" key="1">
    <citation type="submission" date="2023-10" db="EMBL/GenBank/DDBJ databases">
        <title>Screening of Alkalihalophilus pseudofirmusBZ-TG-HK211 and Its Alleviation of Salt Stress on Rapeseed Growth.</title>
        <authorList>
            <person name="Zhao B."/>
            <person name="Guo T."/>
        </authorList>
    </citation>
    <scope>NUCLEOTIDE SEQUENCE</scope>
    <source>
        <strain evidence="2">BZ-TG-HK211</strain>
    </source>
</reference>
<dbReference type="Proteomes" id="UP001285636">
    <property type="component" value="Unassembled WGS sequence"/>
</dbReference>
<dbReference type="AlphaFoldDB" id="A0AAJ2U6C5"/>